<evidence type="ECO:0000256" key="6">
    <source>
        <dbReference type="HAMAP-Rule" id="MF_00050"/>
    </source>
</evidence>
<accession>A0A1H2T4Q4</accession>
<comment type="function">
    <text evidence="5 6 7">Associates with the EF-Tu.GDP complex and induces the exchange of GDP to GTP. It remains bound to the aminoacyl-tRNA.EF-Tu.GTP complex up to the GTP hydrolysis stage on the ribosome.</text>
</comment>
<dbReference type="FunFam" id="1.10.286.20:FF:000001">
    <property type="entry name" value="Elongation factor Ts"/>
    <property type="match status" value="1"/>
</dbReference>
<dbReference type="EMBL" id="FNOP01000001">
    <property type="protein sequence ID" value="SDW38923.1"/>
    <property type="molecule type" value="Genomic_DNA"/>
</dbReference>
<dbReference type="SUPFAM" id="SSF54713">
    <property type="entry name" value="Elongation factor Ts (EF-Ts), dimerisation domain"/>
    <property type="match status" value="2"/>
</dbReference>
<keyword evidence="6" id="KW-0963">Cytoplasm</keyword>
<protein>
    <recommendedName>
        <fullName evidence="2 6">Elongation factor Ts</fullName>
        <shortName evidence="6">EF-Ts</shortName>
    </recommendedName>
</protein>
<sequence>MAITASMVKELRERTGAGMMDCKKALTATNGDMDQAIDYLREKGLSKAAKKASRVAAEGLVEAYVDEANKVAVLVEVNCETDFVANTDEYKNLVLSVAKHIAAHKPADVAELNDQTFEGTDKKVSEVITEAIAKIGEKIDVRRFAVYEYGNDTLGHYIHGAGKIGVLVELEGGDAEVAKDVAMHIAAANPSYLDRTQVPASELDHEKEVLAEQAKNEGKPEKIIEKMVMGRIQKFYKEICLVDQEFIKDPDKSISTLLKEHNAKAKRFVRFQLGEGIEKKKEDFAAEVASFVK</sequence>
<comment type="subcellular location">
    <subcellularLocation>
        <location evidence="6 8">Cytoplasm</location>
    </subcellularLocation>
</comment>
<evidence type="ECO:0000256" key="5">
    <source>
        <dbReference type="ARBA" id="ARBA00025453"/>
    </source>
</evidence>
<evidence type="ECO:0000256" key="4">
    <source>
        <dbReference type="ARBA" id="ARBA00022917"/>
    </source>
</evidence>
<dbReference type="GeneID" id="78335075"/>
<feature type="domain" description="Translation elongation factor EFTs/EF1B dimerisation" evidence="9">
    <location>
        <begin position="72"/>
        <end position="275"/>
    </location>
</feature>
<evidence type="ECO:0000313" key="11">
    <source>
        <dbReference type="Proteomes" id="UP000182379"/>
    </source>
</evidence>
<gene>
    <name evidence="6" type="primary">tsf</name>
    <name evidence="10" type="ORF">SAMN05216495_101121</name>
</gene>
<evidence type="ECO:0000256" key="8">
    <source>
        <dbReference type="RuleBase" id="RU000643"/>
    </source>
</evidence>
<dbReference type="Pfam" id="PF00889">
    <property type="entry name" value="EF_TS"/>
    <property type="match status" value="1"/>
</dbReference>
<dbReference type="InterPro" id="IPR018101">
    <property type="entry name" value="Transl_elong_Ts_CS"/>
</dbReference>
<dbReference type="InterPro" id="IPR001816">
    <property type="entry name" value="Transl_elong_EFTs/EF1B"/>
</dbReference>
<dbReference type="GO" id="GO:0003746">
    <property type="term" value="F:translation elongation factor activity"/>
    <property type="evidence" value="ECO:0007669"/>
    <property type="project" value="UniProtKB-UniRule"/>
</dbReference>
<comment type="similarity">
    <text evidence="1 6 7">Belongs to the EF-Ts family.</text>
</comment>
<dbReference type="InterPro" id="IPR036402">
    <property type="entry name" value="EF-Ts_dimer_sf"/>
</dbReference>
<dbReference type="OMA" id="DAGMMDC"/>
<dbReference type="PANTHER" id="PTHR11741">
    <property type="entry name" value="ELONGATION FACTOR TS"/>
    <property type="match status" value="1"/>
</dbReference>
<dbReference type="PANTHER" id="PTHR11741:SF0">
    <property type="entry name" value="ELONGATION FACTOR TS, MITOCHONDRIAL"/>
    <property type="match status" value="1"/>
</dbReference>
<dbReference type="Gene3D" id="3.30.479.20">
    <property type="entry name" value="Elongation factor Ts, dimerisation domain"/>
    <property type="match status" value="2"/>
</dbReference>
<comment type="caution">
    <text evidence="10">The sequence shown here is derived from an EMBL/GenBank/DDBJ whole genome shotgun (WGS) entry which is preliminary data.</text>
</comment>
<dbReference type="SUPFAM" id="SSF46934">
    <property type="entry name" value="UBA-like"/>
    <property type="match status" value="1"/>
</dbReference>
<dbReference type="Gene3D" id="1.10.8.10">
    <property type="entry name" value="DNA helicase RuvA subunit, C-terminal domain"/>
    <property type="match status" value="1"/>
</dbReference>
<evidence type="ECO:0000256" key="7">
    <source>
        <dbReference type="RuleBase" id="RU000642"/>
    </source>
</evidence>
<organism evidence="10 11">
    <name type="scientific">Acidaminococcus fermentans</name>
    <dbReference type="NCBI Taxonomy" id="905"/>
    <lineage>
        <taxon>Bacteria</taxon>
        <taxon>Bacillati</taxon>
        <taxon>Bacillota</taxon>
        <taxon>Negativicutes</taxon>
        <taxon>Acidaminococcales</taxon>
        <taxon>Acidaminococcaceae</taxon>
        <taxon>Acidaminococcus</taxon>
    </lineage>
</organism>
<proteinExistence type="inferred from homology"/>
<evidence type="ECO:0000259" key="9">
    <source>
        <dbReference type="Pfam" id="PF00889"/>
    </source>
</evidence>
<keyword evidence="3 6" id="KW-0251">Elongation factor</keyword>
<dbReference type="InterPro" id="IPR009060">
    <property type="entry name" value="UBA-like_sf"/>
</dbReference>
<dbReference type="PROSITE" id="PS01127">
    <property type="entry name" value="EF_TS_2"/>
    <property type="match status" value="1"/>
</dbReference>
<dbReference type="Proteomes" id="UP000182379">
    <property type="component" value="Unassembled WGS sequence"/>
</dbReference>
<dbReference type="CDD" id="cd14275">
    <property type="entry name" value="UBA_EF-Ts"/>
    <property type="match status" value="1"/>
</dbReference>
<evidence type="ECO:0000256" key="1">
    <source>
        <dbReference type="ARBA" id="ARBA00005532"/>
    </source>
</evidence>
<dbReference type="NCBIfam" id="TIGR00116">
    <property type="entry name" value="tsf"/>
    <property type="match status" value="1"/>
</dbReference>
<dbReference type="RefSeq" id="WP_012938726.1">
    <property type="nucleotide sequence ID" value="NZ_CALAKB010000025.1"/>
</dbReference>
<evidence type="ECO:0000256" key="2">
    <source>
        <dbReference type="ARBA" id="ARBA00016956"/>
    </source>
</evidence>
<evidence type="ECO:0000313" key="10">
    <source>
        <dbReference type="EMBL" id="SDW38923.1"/>
    </source>
</evidence>
<dbReference type="GO" id="GO:0005737">
    <property type="term" value="C:cytoplasm"/>
    <property type="evidence" value="ECO:0007669"/>
    <property type="project" value="UniProtKB-SubCell"/>
</dbReference>
<reference evidence="10 11" key="1">
    <citation type="submission" date="2016-10" db="EMBL/GenBank/DDBJ databases">
        <authorList>
            <person name="Varghese N."/>
            <person name="Submissions S."/>
        </authorList>
    </citation>
    <scope>NUCLEOTIDE SEQUENCE [LARGE SCALE GENOMIC DNA]</scope>
    <source>
        <strain evidence="10 11">WCC6</strain>
    </source>
</reference>
<name>A0A1H2T4Q4_ACIFE</name>
<dbReference type="AlphaFoldDB" id="A0A1H2T4Q4"/>
<dbReference type="Gene3D" id="1.10.286.20">
    <property type="match status" value="1"/>
</dbReference>
<dbReference type="HAMAP" id="MF_00050">
    <property type="entry name" value="EF_Ts"/>
    <property type="match status" value="1"/>
</dbReference>
<evidence type="ECO:0000256" key="3">
    <source>
        <dbReference type="ARBA" id="ARBA00022768"/>
    </source>
</evidence>
<dbReference type="InterPro" id="IPR014039">
    <property type="entry name" value="Transl_elong_EFTs/EF1B_dimer"/>
</dbReference>
<feature type="region of interest" description="Involved in Mg(2+) ion dislocation from EF-Tu" evidence="6">
    <location>
        <begin position="81"/>
        <end position="84"/>
    </location>
</feature>
<dbReference type="FunFam" id="1.10.8.10:FF:000001">
    <property type="entry name" value="Elongation factor Ts"/>
    <property type="match status" value="1"/>
</dbReference>
<dbReference type="PROSITE" id="PS01126">
    <property type="entry name" value="EF_TS_1"/>
    <property type="match status" value="1"/>
</dbReference>
<keyword evidence="4 6" id="KW-0648">Protein biosynthesis</keyword>